<organism evidence="1 2">
    <name type="scientific">Arcanobacterium canis</name>
    <dbReference type="NCBI Taxonomy" id="999183"/>
    <lineage>
        <taxon>Bacteria</taxon>
        <taxon>Bacillati</taxon>
        <taxon>Actinomycetota</taxon>
        <taxon>Actinomycetes</taxon>
        <taxon>Actinomycetales</taxon>
        <taxon>Actinomycetaceae</taxon>
        <taxon>Arcanobacterium</taxon>
    </lineage>
</organism>
<name>A0ABY8FX86_9ACTO</name>
<dbReference type="Proteomes" id="UP001215216">
    <property type="component" value="Chromosome"/>
</dbReference>
<accession>A0ABY8FX86</accession>
<keyword evidence="2" id="KW-1185">Reference proteome</keyword>
<dbReference type="EMBL" id="CP121208">
    <property type="protein sequence ID" value="WFM83137.1"/>
    <property type="molecule type" value="Genomic_DNA"/>
</dbReference>
<dbReference type="RefSeq" id="WP_278012562.1">
    <property type="nucleotide sequence ID" value="NZ_CP121208.1"/>
</dbReference>
<sequence length="81" mass="8271">MAMNAFEQVLAELQIGGAVPAIARRVGVSEVFVCVVLDHVRRLGLADSAQSLCVSGTGACGPHGARTDQARLACAGCAFAK</sequence>
<proteinExistence type="predicted"/>
<evidence type="ECO:0000313" key="2">
    <source>
        <dbReference type="Proteomes" id="UP001215216"/>
    </source>
</evidence>
<evidence type="ECO:0000313" key="1">
    <source>
        <dbReference type="EMBL" id="WFM83137.1"/>
    </source>
</evidence>
<gene>
    <name evidence="1" type="ORF">P7079_07010</name>
</gene>
<reference evidence="1 2" key="1">
    <citation type="submission" date="2023-03" db="EMBL/GenBank/DDBJ databases">
        <title>Complete genome of Arcanobacterium canis strain DSM 25104 isolated in 2010 from a canine otitis externa in Germany.</title>
        <authorList>
            <person name="Borowiak M."/>
            <person name="Kreitlow A."/>
            <person name="Malorny B."/>
            <person name="Laemmler C."/>
            <person name="Prenger-Berninghoff E."/>
            <person name="Ploetz M."/>
            <person name="Abdulmawjood A."/>
        </authorList>
    </citation>
    <scope>NUCLEOTIDE SEQUENCE [LARGE SCALE GENOMIC DNA]</scope>
    <source>
        <strain evidence="1 2">DSM 25104</strain>
    </source>
</reference>
<protein>
    <submittedName>
        <fullName evidence="1">Uncharacterized protein</fullName>
    </submittedName>
</protein>